<evidence type="ECO:0000259" key="6">
    <source>
        <dbReference type="PROSITE" id="PS00715"/>
    </source>
</evidence>
<evidence type="ECO:0000256" key="4">
    <source>
        <dbReference type="ARBA" id="ARBA00023163"/>
    </source>
</evidence>
<dbReference type="Pfam" id="PF04539">
    <property type="entry name" value="Sigma70_r3"/>
    <property type="match status" value="1"/>
</dbReference>
<dbReference type="eggNOG" id="COG0568">
    <property type="taxonomic scope" value="Bacteria"/>
</dbReference>
<evidence type="ECO:0000313" key="9">
    <source>
        <dbReference type="Proteomes" id="UP000027982"/>
    </source>
</evidence>
<dbReference type="Gene3D" id="1.10.10.10">
    <property type="entry name" value="Winged helix-like DNA-binding domain superfamily/Winged helix DNA-binding domain"/>
    <property type="match status" value="2"/>
</dbReference>
<dbReference type="EMBL" id="CP007139">
    <property type="protein sequence ID" value="AIE86875.1"/>
    <property type="molecule type" value="Genomic_DNA"/>
</dbReference>
<dbReference type="AlphaFoldDB" id="A0A068NVQ3"/>
<evidence type="ECO:0000259" key="7">
    <source>
        <dbReference type="PROSITE" id="PS00716"/>
    </source>
</evidence>
<dbReference type="InterPro" id="IPR050239">
    <property type="entry name" value="Sigma-70_RNA_pol_init_factors"/>
</dbReference>
<dbReference type="Proteomes" id="UP000027982">
    <property type="component" value="Chromosome"/>
</dbReference>
<dbReference type="FunFam" id="1.10.601.10:FF:000001">
    <property type="entry name" value="RNA polymerase sigma factor SigA"/>
    <property type="match status" value="1"/>
</dbReference>
<dbReference type="PANTHER" id="PTHR30603">
    <property type="entry name" value="RNA POLYMERASE SIGMA FACTOR RPO"/>
    <property type="match status" value="1"/>
</dbReference>
<dbReference type="Pfam" id="PF04545">
    <property type="entry name" value="Sigma70_r4"/>
    <property type="match status" value="1"/>
</dbReference>
<dbReference type="SUPFAM" id="SSF88946">
    <property type="entry name" value="Sigma2 domain of RNA polymerase sigma factors"/>
    <property type="match status" value="1"/>
</dbReference>
<reference evidence="8 9" key="1">
    <citation type="journal article" date="2014" name="PLoS ONE">
        <title>The first complete genome sequence of the class fimbriimonadia in the phylum armatimonadetes.</title>
        <authorList>
            <person name="Hu Z.Y."/>
            <person name="Wang Y.Z."/>
            <person name="Im W.T."/>
            <person name="Wang S.Y."/>
            <person name="Zhao G.P."/>
            <person name="Zheng H.J."/>
            <person name="Quan Z.X."/>
        </authorList>
    </citation>
    <scope>NUCLEOTIDE SEQUENCE [LARGE SCALE GENOMIC DNA]</scope>
    <source>
        <strain evidence="8">Gsoil 348</strain>
    </source>
</reference>
<dbReference type="InterPro" id="IPR009042">
    <property type="entry name" value="RNA_pol_sigma70_r1_2"/>
</dbReference>
<dbReference type="STRING" id="661478.OP10G_3507"/>
<dbReference type="InterPro" id="IPR013324">
    <property type="entry name" value="RNA_pol_sigma_r3/r4-like"/>
</dbReference>
<dbReference type="InterPro" id="IPR000943">
    <property type="entry name" value="RNA_pol_sigma70"/>
</dbReference>
<dbReference type="PROSITE" id="PS00715">
    <property type="entry name" value="SIGMA70_1"/>
    <property type="match status" value="1"/>
</dbReference>
<sequence>MVVGSRQDFLELTSGHALGDSARTVLTSCPAQHLYSSSKGNGKVARSIVREVEAGELGLDEASPLVETDSLHLEDSVRMWLRRIGQIPLLTPDQEVALARHSRLGCVDCKRALIEANLRLVVSIAKRFMGRGLSMQDLIQEGNMGLIRAVEKFDPDRGFRFSTYATWWVRQAISRSISDHGRTIRIPVHTLEAVNRMMKATSHLQQRLGREVTSAEVGHSINMSPEKVEDFQRAIAEPLSLDSPVGDSEDSALGEFIVDRTGESPSEAAARALMRSRIEDVLDTLADREREVIALRYGLTDGQPHTLEEVARCFQVTRERIRQIEQKALKKLKHPSRATVLRELIA</sequence>
<evidence type="ECO:0000256" key="5">
    <source>
        <dbReference type="RuleBase" id="RU362124"/>
    </source>
</evidence>
<name>A0A068NVQ3_FIMGI</name>
<feature type="domain" description="RNA polymerase sigma-70" evidence="7">
    <location>
        <begin position="306"/>
        <end position="332"/>
    </location>
</feature>
<dbReference type="GO" id="GO:0006352">
    <property type="term" value="P:DNA-templated transcription initiation"/>
    <property type="evidence" value="ECO:0007669"/>
    <property type="project" value="InterPro"/>
</dbReference>
<protein>
    <recommendedName>
        <fullName evidence="5">RNA polymerase sigma factor</fullName>
    </recommendedName>
</protein>
<keyword evidence="3 5" id="KW-0238">DNA-binding</keyword>
<evidence type="ECO:0000313" key="8">
    <source>
        <dbReference type="EMBL" id="AIE86875.1"/>
    </source>
</evidence>
<dbReference type="HOGENOM" id="CLU_014793_3_3_0"/>
<dbReference type="PRINTS" id="PR00046">
    <property type="entry name" value="SIGMA70FCT"/>
</dbReference>
<dbReference type="InterPro" id="IPR007624">
    <property type="entry name" value="RNA_pol_sigma70_r3"/>
</dbReference>
<dbReference type="GO" id="GO:0003677">
    <property type="term" value="F:DNA binding"/>
    <property type="evidence" value="ECO:0007669"/>
    <property type="project" value="UniProtKB-KW"/>
</dbReference>
<organism evidence="8 9">
    <name type="scientific">Fimbriimonas ginsengisoli Gsoil 348</name>
    <dbReference type="NCBI Taxonomy" id="661478"/>
    <lineage>
        <taxon>Bacteria</taxon>
        <taxon>Bacillati</taxon>
        <taxon>Armatimonadota</taxon>
        <taxon>Fimbriimonadia</taxon>
        <taxon>Fimbriimonadales</taxon>
        <taxon>Fimbriimonadaceae</taxon>
        <taxon>Fimbriimonas</taxon>
    </lineage>
</organism>
<dbReference type="KEGG" id="fgi:OP10G_3507"/>
<evidence type="ECO:0000256" key="2">
    <source>
        <dbReference type="ARBA" id="ARBA00023082"/>
    </source>
</evidence>
<dbReference type="InterPro" id="IPR007630">
    <property type="entry name" value="RNA_pol_sigma70_r4"/>
</dbReference>
<dbReference type="Pfam" id="PF00140">
    <property type="entry name" value="Sigma70_r1_2"/>
    <property type="match status" value="1"/>
</dbReference>
<keyword evidence="1 5" id="KW-0805">Transcription regulation</keyword>
<gene>
    <name evidence="8" type="ORF">OP10G_3507</name>
</gene>
<dbReference type="PROSITE" id="PS00716">
    <property type="entry name" value="SIGMA70_2"/>
    <property type="match status" value="1"/>
</dbReference>
<dbReference type="SUPFAM" id="SSF88659">
    <property type="entry name" value="Sigma3 and sigma4 domains of RNA polymerase sigma factors"/>
    <property type="match status" value="2"/>
</dbReference>
<feature type="domain" description="RNA polymerase sigma-70" evidence="6">
    <location>
        <begin position="137"/>
        <end position="150"/>
    </location>
</feature>
<keyword evidence="2 5" id="KW-0731">Sigma factor</keyword>
<evidence type="ECO:0000256" key="3">
    <source>
        <dbReference type="ARBA" id="ARBA00023125"/>
    </source>
</evidence>
<dbReference type="InterPro" id="IPR013325">
    <property type="entry name" value="RNA_pol_sigma_r2"/>
</dbReference>
<dbReference type="InterPro" id="IPR014284">
    <property type="entry name" value="RNA_pol_sigma-70_dom"/>
</dbReference>
<accession>A0A068NVQ3</accession>
<dbReference type="InterPro" id="IPR007627">
    <property type="entry name" value="RNA_pol_sigma70_r2"/>
</dbReference>
<keyword evidence="4 5" id="KW-0804">Transcription</keyword>
<comment type="similarity">
    <text evidence="5">Belongs to the sigma-70 factor family.</text>
</comment>
<dbReference type="Gene3D" id="1.10.601.10">
    <property type="entry name" value="RNA Polymerase Primary Sigma Factor"/>
    <property type="match status" value="1"/>
</dbReference>
<dbReference type="Pfam" id="PF04542">
    <property type="entry name" value="Sigma70_r2"/>
    <property type="match status" value="1"/>
</dbReference>
<dbReference type="CDD" id="cd06171">
    <property type="entry name" value="Sigma70_r4"/>
    <property type="match status" value="1"/>
</dbReference>
<dbReference type="PANTHER" id="PTHR30603:SF47">
    <property type="entry name" value="RNA POLYMERASE SIGMA FACTOR SIGD, CHLOROPLASTIC"/>
    <property type="match status" value="1"/>
</dbReference>
<dbReference type="InterPro" id="IPR036388">
    <property type="entry name" value="WH-like_DNA-bd_sf"/>
</dbReference>
<comment type="function">
    <text evidence="5">Sigma factors are initiation factors that promote the attachment of RNA polymerase to specific initiation sites and are then released.</text>
</comment>
<proteinExistence type="inferred from homology"/>
<evidence type="ECO:0000256" key="1">
    <source>
        <dbReference type="ARBA" id="ARBA00023015"/>
    </source>
</evidence>
<dbReference type="NCBIfam" id="TIGR02937">
    <property type="entry name" value="sigma70-ECF"/>
    <property type="match status" value="1"/>
</dbReference>
<dbReference type="GO" id="GO:0016987">
    <property type="term" value="F:sigma factor activity"/>
    <property type="evidence" value="ECO:0007669"/>
    <property type="project" value="UniProtKB-KW"/>
</dbReference>
<keyword evidence="9" id="KW-1185">Reference proteome</keyword>